<protein>
    <recommendedName>
        <fullName evidence="2">Microbial-type PARG catalytic domain-containing protein</fullName>
    </recommendedName>
</protein>
<evidence type="ECO:0000256" key="1">
    <source>
        <dbReference type="SAM" id="MobiDB-lite"/>
    </source>
</evidence>
<feature type="compositionally biased region" description="Pro residues" evidence="1">
    <location>
        <begin position="93"/>
        <end position="113"/>
    </location>
</feature>
<dbReference type="InterPro" id="IPR012664">
    <property type="entry name" value="CHP02452"/>
</dbReference>
<sequence length="441" mass="48156">MGRTEPTIGLAPQAYRKDVRAKQARVIINKTIPALLASNARARRGVESASLIVDPPALGCKDQQAAEKGATKKRDNAKAKSKGKANELQEDAAPPPPAPPPPPPRLPPLPPPWREPISIRVRVSDTLTAAHLLYSAAQDALEAKKYSHYSRHTIENARARAPKTLILNMASPLRPGGGVLNGATSQEEFLCARSTLHPSLHEAFYRLPEVGGVLTRDVFVFRGAGPLDEPELRAQDRWWVDVVSAAALQFPDVEEGEDGALRFAGAADREAMERKMRAVMRIACAQGARNIVLGAWGCGAYGNPVAEVARGWKKVILGLEEGEGRRNRGKKGGGSSQREDWEGVEEIVFAISNKKMARDFARYFGDGVGIYDMLSEQLNGGSEEVQENTKVIEELNSKIKETEAQIIQVWNPDLKARLETVLSGLRRELTNREGITGEEST</sequence>
<dbReference type="InterPro" id="IPR043472">
    <property type="entry name" value="Macro_dom-like"/>
</dbReference>
<evidence type="ECO:0000259" key="2">
    <source>
        <dbReference type="Pfam" id="PF10021"/>
    </source>
</evidence>
<feature type="non-terminal residue" evidence="3">
    <location>
        <position position="441"/>
    </location>
</feature>
<proteinExistence type="predicted"/>
<accession>A0A8E2JR14</accession>
<keyword evidence="4" id="KW-1185">Reference proteome</keyword>
<dbReference type="NCBIfam" id="TIGR02452">
    <property type="entry name" value="TIGR02452 family protein"/>
    <property type="match status" value="1"/>
</dbReference>
<feature type="region of interest" description="Disordered" evidence="1">
    <location>
        <begin position="63"/>
        <end position="113"/>
    </location>
</feature>
<evidence type="ECO:0000313" key="4">
    <source>
        <dbReference type="Proteomes" id="UP000250140"/>
    </source>
</evidence>
<dbReference type="SUPFAM" id="SSF52949">
    <property type="entry name" value="Macro domain-like"/>
    <property type="match status" value="1"/>
</dbReference>
<evidence type="ECO:0000313" key="3">
    <source>
        <dbReference type="EMBL" id="OCL06389.1"/>
    </source>
</evidence>
<dbReference type="PANTHER" id="PTHR35596:SF1">
    <property type="entry name" value="MICROBIAL-TYPE PARG CATALYTIC DOMAIN-CONTAINING PROTEIN"/>
    <property type="match status" value="1"/>
</dbReference>
<reference evidence="3 4" key="1">
    <citation type="journal article" date="2016" name="Nat. Commun.">
        <title>Ectomycorrhizal ecology is imprinted in the genome of the dominant symbiotic fungus Cenococcum geophilum.</title>
        <authorList>
            <consortium name="DOE Joint Genome Institute"/>
            <person name="Peter M."/>
            <person name="Kohler A."/>
            <person name="Ohm R.A."/>
            <person name="Kuo A."/>
            <person name="Krutzmann J."/>
            <person name="Morin E."/>
            <person name="Arend M."/>
            <person name="Barry K.W."/>
            <person name="Binder M."/>
            <person name="Choi C."/>
            <person name="Clum A."/>
            <person name="Copeland A."/>
            <person name="Grisel N."/>
            <person name="Haridas S."/>
            <person name="Kipfer T."/>
            <person name="LaButti K."/>
            <person name="Lindquist E."/>
            <person name="Lipzen A."/>
            <person name="Maire R."/>
            <person name="Meier B."/>
            <person name="Mihaltcheva S."/>
            <person name="Molinier V."/>
            <person name="Murat C."/>
            <person name="Poggeler S."/>
            <person name="Quandt C.A."/>
            <person name="Sperisen C."/>
            <person name="Tritt A."/>
            <person name="Tisserant E."/>
            <person name="Crous P.W."/>
            <person name="Henrissat B."/>
            <person name="Nehls U."/>
            <person name="Egli S."/>
            <person name="Spatafora J.W."/>
            <person name="Grigoriev I.V."/>
            <person name="Martin F.M."/>
        </authorList>
    </citation>
    <scope>NUCLEOTIDE SEQUENCE [LARGE SCALE GENOMIC DNA]</scope>
    <source>
        <strain evidence="3 4">CBS 207.34</strain>
    </source>
</reference>
<dbReference type="InterPro" id="IPR019261">
    <property type="entry name" value="PARG_cat_microbial"/>
</dbReference>
<dbReference type="EMBL" id="KV750078">
    <property type="protein sequence ID" value="OCL06389.1"/>
    <property type="molecule type" value="Genomic_DNA"/>
</dbReference>
<gene>
    <name evidence="3" type="ORF">AOQ84DRAFT_247909</name>
</gene>
<dbReference type="PANTHER" id="PTHR35596">
    <property type="entry name" value="DUF2263 DOMAIN-CONTAINING PROTEIN"/>
    <property type="match status" value="1"/>
</dbReference>
<dbReference type="Pfam" id="PF10021">
    <property type="entry name" value="PARG_cat_microb"/>
    <property type="match status" value="1"/>
</dbReference>
<feature type="compositionally biased region" description="Basic and acidic residues" evidence="1">
    <location>
        <begin position="69"/>
        <end position="78"/>
    </location>
</feature>
<name>A0A8E2JR14_9PEZI</name>
<dbReference type="AlphaFoldDB" id="A0A8E2JR14"/>
<dbReference type="Gene3D" id="3.40.220.10">
    <property type="entry name" value="Leucine Aminopeptidase, subunit E, domain 1"/>
    <property type="match status" value="1"/>
</dbReference>
<feature type="domain" description="Microbial-type PARG catalytic" evidence="2">
    <location>
        <begin position="117"/>
        <end position="206"/>
    </location>
</feature>
<organism evidence="3 4">
    <name type="scientific">Glonium stellatum</name>
    <dbReference type="NCBI Taxonomy" id="574774"/>
    <lineage>
        <taxon>Eukaryota</taxon>
        <taxon>Fungi</taxon>
        <taxon>Dikarya</taxon>
        <taxon>Ascomycota</taxon>
        <taxon>Pezizomycotina</taxon>
        <taxon>Dothideomycetes</taxon>
        <taxon>Pleosporomycetidae</taxon>
        <taxon>Gloniales</taxon>
        <taxon>Gloniaceae</taxon>
        <taxon>Glonium</taxon>
    </lineage>
</organism>
<dbReference type="OrthoDB" id="9985428at2759"/>
<dbReference type="Proteomes" id="UP000250140">
    <property type="component" value="Unassembled WGS sequence"/>
</dbReference>